<reference evidence="1" key="2">
    <citation type="submission" date="2020-09" db="EMBL/GenBank/DDBJ databases">
        <authorList>
            <person name="Sun Q."/>
            <person name="Zhou Y."/>
        </authorList>
    </citation>
    <scope>NUCLEOTIDE SEQUENCE</scope>
    <source>
        <strain evidence="1">CGMCC 1.15290</strain>
    </source>
</reference>
<protein>
    <submittedName>
        <fullName evidence="1">Uncharacterized protein</fullName>
    </submittedName>
</protein>
<dbReference type="Proteomes" id="UP000627292">
    <property type="component" value="Unassembled WGS sequence"/>
</dbReference>
<gene>
    <name evidence="1" type="ORF">GCM10011379_31160</name>
</gene>
<accession>A0A917IZ08</accession>
<dbReference type="AlphaFoldDB" id="A0A917IZ08"/>
<comment type="caution">
    <text evidence="1">The sequence shown here is derived from an EMBL/GenBank/DDBJ whole genome shotgun (WGS) entry which is preliminary data.</text>
</comment>
<sequence>MIIDSHIPNKDFCSALEYLLTRLLRSSSLPECKGFWCDGVSAHLPDKYYQPSHVSFSKQLIFKAFSGKTGQEEYELILNLSSQAVLTYTRQAEMSEHLPDANAENTFDIDVDKRRMWLAI</sequence>
<reference evidence="1" key="1">
    <citation type="journal article" date="2014" name="Int. J. Syst. Evol. Microbiol.">
        <title>Complete genome sequence of Corynebacterium casei LMG S-19264T (=DSM 44701T), isolated from a smear-ripened cheese.</title>
        <authorList>
            <consortium name="US DOE Joint Genome Institute (JGI-PGF)"/>
            <person name="Walter F."/>
            <person name="Albersmeier A."/>
            <person name="Kalinowski J."/>
            <person name="Ruckert C."/>
        </authorList>
    </citation>
    <scope>NUCLEOTIDE SEQUENCE</scope>
    <source>
        <strain evidence="1">CGMCC 1.15290</strain>
    </source>
</reference>
<evidence type="ECO:0000313" key="1">
    <source>
        <dbReference type="EMBL" id="GGH71624.1"/>
    </source>
</evidence>
<keyword evidence="2" id="KW-1185">Reference proteome</keyword>
<organism evidence="1 2">
    <name type="scientific">Filimonas zeae</name>
    <dbReference type="NCBI Taxonomy" id="1737353"/>
    <lineage>
        <taxon>Bacteria</taxon>
        <taxon>Pseudomonadati</taxon>
        <taxon>Bacteroidota</taxon>
        <taxon>Chitinophagia</taxon>
        <taxon>Chitinophagales</taxon>
        <taxon>Chitinophagaceae</taxon>
        <taxon>Filimonas</taxon>
    </lineage>
</organism>
<evidence type="ECO:0000313" key="2">
    <source>
        <dbReference type="Proteomes" id="UP000627292"/>
    </source>
</evidence>
<dbReference type="RefSeq" id="WP_188953845.1">
    <property type="nucleotide sequence ID" value="NZ_BMIB01000003.1"/>
</dbReference>
<proteinExistence type="predicted"/>
<dbReference type="EMBL" id="BMIB01000003">
    <property type="protein sequence ID" value="GGH71624.1"/>
    <property type="molecule type" value="Genomic_DNA"/>
</dbReference>
<name>A0A917IZ08_9BACT</name>